<dbReference type="Proteomes" id="UP000235388">
    <property type="component" value="Unassembled WGS sequence"/>
</dbReference>
<dbReference type="AlphaFoldDB" id="A0A2N5TNB4"/>
<organism evidence="3 5">
    <name type="scientific">Puccinia coronata f. sp. avenae</name>
    <dbReference type="NCBI Taxonomy" id="200324"/>
    <lineage>
        <taxon>Eukaryota</taxon>
        <taxon>Fungi</taxon>
        <taxon>Dikarya</taxon>
        <taxon>Basidiomycota</taxon>
        <taxon>Pucciniomycotina</taxon>
        <taxon>Pucciniomycetes</taxon>
        <taxon>Pucciniales</taxon>
        <taxon>Pucciniaceae</taxon>
        <taxon>Puccinia</taxon>
    </lineage>
</organism>
<name>A0A2N5TNB4_9BASI</name>
<accession>A0A2N5TNB4</accession>
<feature type="compositionally biased region" description="Polar residues" evidence="1">
    <location>
        <begin position="88"/>
        <end position="97"/>
    </location>
</feature>
<dbReference type="EMBL" id="PGCI01000431">
    <property type="protein sequence ID" value="PLW26983.1"/>
    <property type="molecule type" value="Genomic_DNA"/>
</dbReference>
<evidence type="ECO:0000313" key="4">
    <source>
        <dbReference type="Proteomes" id="UP000235388"/>
    </source>
</evidence>
<evidence type="ECO:0000313" key="3">
    <source>
        <dbReference type="EMBL" id="PLW26983.1"/>
    </source>
</evidence>
<evidence type="ECO:0000313" key="2">
    <source>
        <dbReference type="EMBL" id="PLW25610.1"/>
    </source>
</evidence>
<gene>
    <name evidence="2" type="ORF">PCANC_27269</name>
    <name evidence="3" type="ORF">PCASD_23025</name>
</gene>
<sequence>MDCRLIALLKHEAKRLLVRLVLAILRFSYRLELAGPPGSPGASSSPDARPASLDTYTAARVRKFRLRHLDDAVTQGSLDQPGRPDDSTYGSDTRTKL</sequence>
<feature type="region of interest" description="Disordered" evidence="1">
    <location>
        <begin position="72"/>
        <end position="97"/>
    </location>
</feature>
<evidence type="ECO:0000313" key="5">
    <source>
        <dbReference type="Proteomes" id="UP000235392"/>
    </source>
</evidence>
<protein>
    <submittedName>
        <fullName evidence="3">Uncharacterized protein</fullName>
    </submittedName>
</protein>
<dbReference type="Proteomes" id="UP000235392">
    <property type="component" value="Unassembled WGS sequence"/>
</dbReference>
<dbReference type="EMBL" id="PGCJ01000603">
    <property type="protein sequence ID" value="PLW25610.1"/>
    <property type="molecule type" value="Genomic_DNA"/>
</dbReference>
<comment type="caution">
    <text evidence="3">The sequence shown here is derived from an EMBL/GenBank/DDBJ whole genome shotgun (WGS) entry which is preliminary data.</text>
</comment>
<proteinExistence type="predicted"/>
<evidence type="ECO:0000256" key="1">
    <source>
        <dbReference type="SAM" id="MobiDB-lite"/>
    </source>
</evidence>
<keyword evidence="4" id="KW-1185">Reference proteome</keyword>
<reference evidence="4 5" key="1">
    <citation type="submission" date="2017-11" db="EMBL/GenBank/DDBJ databases">
        <title>De novo assembly and phasing of dikaryotic genomes from two isolates of Puccinia coronata f. sp. avenae, the causal agent of oat crown rust.</title>
        <authorList>
            <person name="Miller M.E."/>
            <person name="Zhang Y."/>
            <person name="Omidvar V."/>
            <person name="Sperschneider J."/>
            <person name="Schwessinger B."/>
            <person name="Raley C."/>
            <person name="Palmer J.M."/>
            <person name="Garnica D."/>
            <person name="Upadhyaya N."/>
            <person name="Rathjen J."/>
            <person name="Taylor J.M."/>
            <person name="Park R.F."/>
            <person name="Dodds P.N."/>
            <person name="Hirsch C.D."/>
            <person name="Kianian S.F."/>
            <person name="Figueroa M."/>
        </authorList>
    </citation>
    <scope>NUCLEOTIDE SEQUENCE [LARGE SCALE GENOMIC DNA]</scope>
    <source>
        <strain evidence="2">12NC29</strain>
        <strain evidence="3">12SD80</strain>
    </source>
</reference>